<evidence type="ECO:0000313" key="2">
    <source>
        <dbReference type="Proteomes" id="UP000321570"/>
    </source>
</evidence>
<accession>A0A564YHZ5</accession>
<gene>
    <name evidence="1" type="ORF">WMSIL1_LOCUS6642</name>
</gene>
<dbReference type="Proteomes" id="UP000321570">
    <property type="component" value="Unassembled WGS sequence"/>
</dbReference>
<protein>
    <submittedName>
        <fullName evidence="1">Uncharacterized protein</fullName>
    </submittedName>
</protein>
<organism evidence="1 2">
    <name type="scientific">Hymenolepis diminuta</name>
    <name type="common">Rat tapeworm</name>
    <dbReference type="NCBI Taxonomy" id="6216"/>
    <lineage>
        <taxon>Eukaryota</taxon>
        <taxon>Metazoa</taxon>
        <taxon>Spiralia</taxon>
        <taxon>Lophotrochozoa</taxon>
        <taxon>Platyhelminthes</taxon>
        <taxon>Cestoda</taxon>
        <taxon>Eucestoda</taxon>
        <taxon>Cyclophyllidea</taxon>
        <taxon>Hymenolepididae</taxon>
        <taxon>Hymenolepis</taxon>
    </lineage>
</organism>
<name>A0A564YHZ5_HYMDI</name>
<sequence>MKMFFDKVNKCAVTAYSIRNLPSATKSDMIECLGILIQQLAVKLSRCVELDHLSLQQGLKILVEMVLNSLWTQVIGLTASPTDEVQHSAAEQLFTLTANLYTSKESPDPPQLFNAFLDFLMTHLFCNSSKLNGIRLLDQLNQVSLKNSDLPNFPKGFPWAVWQPATSVIQALIQFINGLSRSANEPVLSTLSYVLSTVNWCNLKTDIFMSDHMENIVALVIAMICYYDTQENKRDSSLSVENMQCFIKNCCQFLIQHNAFVRLVSANFAQIRSQLRPNAIINISDPVFSNFFRFLSVASHIGSATQPEESQDTSDIVNQRHAFINLCVDFLLAAAFSGTLNPPLLTESQSAEVVSTVSSEPLSTASQVYSLVVNSVLPTASTALGHIVNTVSSSSLWKHVFGEKSESEESESVFTKLFETEGPTKDFALRILNLLYEVENCCCAAECWSPVESQSFQTSVSYYGELLRLRSVINSLSSVVDATFIYWMSSNRVLEVGMSAESSQRQRIQGHCRPLLQALLFDLSATSMSLSAPDEAAKSKTFVNLGDIVILIDTCLWVLLQSNPKKDNTSSFPTTFEARMSRINEIIEFSCTDALEGTSSLASCGSWLVPACLSCKKLLPLFVYANTRWSKIVPSIARSDSYQSQHDRRASICAADTPAILLADIMHWFAVLNLQPLDVFAESCSTSSQLSGLLLLFNLSIWIITSMGESRNPDAPQEISRASGFLSYLQNLVARWEEFAKPSSTPQSIVDFIIKFNVMSQCMLGLMEEWYNNQGSDVTTRAGDAEAVHGLERLRKIVNANSSNRDTEHEAVAVVRSLLIRLRSCADVDDLFTSYKLLCQRLWSPLPPVLVYLFSIPSTFTS</sequence>
<keyword evidence="2" id="KW-1185">Reference proteome</keyword>
<reference evidence="1 2" key="1">
    <citation type="submission" date="2019-07" db="EMBL/GenBank/DDBJ databases">
        <authorList>
            <person name="Jastrzebski P J."/>
            <person name="Paukszto L."/>
            <person name="Jastrzebski P J."/>
        </authorList>
    </citation>
    <scope>NUCLEOTIDE SEQUENCE [LARGE SCALE GENOMIC DNA]</scope>
    <source>
        <strain evidence="1 2">WMS-il1</strain>
    </source>
</reference>
<dbReference type="AlphaFoldDB" id="A0A564YHZ5"/>
<evidence type="ECO:0000313" key="1">
    <source>
        <dbReference type="EMBL" id="VUZ46912.1"/>
    </source>
</evidence>
<proteinExistence type="predicted"/>
<dbReference type="EMBL" id="CABIJS010000222">
    <property type="protein sequence ID" value="VUZ46912.1"/>
    <property type="molecule type" value="Genomic_DNA"/>
</dbReference>